<comment type="caution">
    <text evidence="1">The sequence shown here is derived from an EMBL/GenBank/DDBJ whole genome shotgun (WGS) entry which is preliminary data.</text>
</comment>
<dbReference type="AlphaFoldDB" id="A0A2T1A2U5"/>
<sequence length="46" mass="5039">MSSVSPSATLNMSIEPELLGVQNFKASLRNLTINGVFLHSMMRQST</sequence>
<dbReference type="EMBL" id="PVUF01000031">
    <property type="protein sequence ID" value="PRZ42913.1"/>
    <property type="molecule type" value="Genomic_DNA"/>
</dbReference>
<dbReference type="Proteomes" id="UP000237718">
    <property type="component" value="Unassembled WGS sequence"/>
</dbReference>
<gene>
    <name evidence="1" type="ORF">CLV89_13112</name>
</gene>
<reference evidence="1 2" key="1">
    <citation type="submission" date="2018-03" db="EMBL/GenBank/DDBJ databases">
        <title>Genomic Encyclopedia of Archaeal and Bacterial Type Strains, Phase II (KMG-II): from individual species to whole genera.</title>
        <authorList>
            <person name="Goeker M."/>
        </authorList>
    </citation>
    <scope>NUCLEOTIDE SEQUENCE [LARGE SCALE GENOMIC DNA]</scope>
    <source>
        <strain evidence="1 2">DSM 25328</strain>
    </source>
</reference>
<organism evidence="1 2">
    <name type="scientific">Tritonibacter scottomollicae</name>
    <name type="common">Epibacterium scottomollicae</name>
    <dbReference type="NCBI Taxonomy" id="483013"/>
    <lineage>
        <taxon>Bacteria</taxon>
        <taxon>Pseudomonadati</taxon>
        <taxon>Pseudomonadota</taxon>
        <taxon>Alphaproteobacteria</taxon>
        <taxon>Rhodobacterales</taxon>
        <taxon>Paracoccaceae</taxon>
        <taxon>Tritonibacter</taxon>
    </lineage>
</organism>
<evidence type="ECO:0000313" key="1">
    <source>
        <dbReference type="EMBL" id="PRZ42913.1"/>
    </source>
</evidence>
<name>A0A2T1A2U5_TRISK</name>
<proteinExistence type="predicted"/>
<accession>A0A2T1A2U5</accession>
<protein>
    <submittedName>
        <fullName evidence="1">Uncharacterized protein</fullName>
    </submittedName>
</protein>
<evidence type="ECO:0000313" key="2">
    <source>
        <dbReference type="Proteomes" id="UP000237718"/>
    </source>
</evidence>